<keyword evidence="3" id="KW-1185">Reference proteome</keyword>
<feature type="compositionally biased region" description="Basic and acidic residues" evidence="1">
    <location>
        <begin position="104"/>
        <end position="120"/>
    </location>
</feature>
<dbReference type="Proteomes" id="UP000186817">
    <property type="component" value="Unassembled WGS sequence"/>
</dbReference>
<proteinExistence type="predicted"/>
<evidence type="ECO:0000256" key="1">
    <source>
        <dbReference type="SAM" id="MobiDB-lite"/>
    </source>
</evidence>
<protein>
    <submittedName>
        <fullName evidence="2">Uncharacterized protein</fullName>
    </submittedName>
</protein>
<name>A0A1Q9BYK3_SYMMI</name>
<evidence type="ECO:0000313" key="2">
    <source>
        <dbReference type="EMBL" id="OLP75756.1"/>
    </source>
</evidence>
<dbReference type="EMBL" id="LSRX01002293">
    <property type="protein sequence ID" value="OLP75756.1"/>
    <property type="molecule type" value="Genomic_DNA"/>
</dbReference>
<gene>
    <name evidence="2" type="ORF">AK812_SmicGene44397</name>
</gene>
<sequence>MQNWRFSGLLLCDEGELQAGVRTLRVDEEFAFSTELEMFLKHVDFNDRWTVSCHEIISPLVDLPSEAMVPDRVLIKAMPGEGFVALDLWQGAIAERAHRQRVLEESRQRARANRARDGRPARPHAGGDSGPRGSQRALDDVGDIAEAAEGELELSDEEEIEEDIGDFESLVPDNQNTDDGDAWIRAAWDLMEAEAEINPAAAAARLPAAAGSDRAEGGVPPPPVTGVPRAAASRGFTGRSAASDILVLPDDYGELHYYRVLVRAKGGTGSGALREELDLRKTVNEHAELVKTPSQSLFRRIQTVHLSIPSRVSVGALQKETALKALE</sequence>
<organism evidence="2 3">
    <name type="scientific">Symbiodinium microadriaticum</name>
    <name type="common">Dinoflagellate</name>
    <name type="synonym">Zooxanthella microadriatica</name>
    <dbReference type="NCBI Taxonomy" id="2951"/>
    <lineage>
        <taxon>Eukaryota</taxon>
        <taxon>Sar</taxon>
        <taxon>Alveolata</taxon>
        <taxon>Dinophyceae</taxon>
        <taxon>Suessiales</taxon>
        <taxon>Symbiodiniaceae</taxon>
        <taxon>Symbiodinium</taxon>
    </lineage>
</organism>
<dbReference type="AlphaFoldDB" id="A0A1Q9BYK3"/>
<feature type="region of interest" description="Disordered" evidence="1">
    <location>
        <begin position="104"/>
        <end position="137"/>
    </location>
</feature>
<accession>A0A1Q9BYK3</accession>
<comment type="caution">
    <text evidence="2">The sequence shown here is derived from an EMBL/GenBank/DDBJ whole genome shotgun (WGS) entry which is preliminary data.</text>
</comment>
<reference evidence="2 3" key="1">
    <citation type="submission" date="2016-02" db="EMBL/GenBank/DDBJ databases">
        <title>Genome analysis of coral dinoflagellate symbionts highlights evolutionary adaptations to a symbiotic lifestyle.</title>
        <authorList>
            <person name="Aranda M."/>
            <person name="Li Y."/>
            <person name="Liew Y.J."/>
            <person name="Baumgarten S."/>
            <person name="Simakov O."/>
            <person name="Wilson M."/>
            <person name="Piel J."/>
            <person name="Ashoor H."/>
            <person name="Bougouffa S."/>
            <person name="Bajic V.B."/>
            <person name="Ryu T."/>
            <person name="Ravasi T."/>
            <person name="Bayer T."/>
            <person name="Micklem G."/>
            <person name="Kim H."/>
            <person name="Bhak J."/>
            <person name="Lajeunesse T.C."/>
            <person name="Voolstra C.R."/>
        </authorList>
    </citation>
    <scope>NUCLEOTIDE SEQUENCE [LARGE SCALE GENOMIC DNA]</scope>
    <source>
        <strain evidence="2 3">CCMP2467</strain>
    </source>
</reference>
<evidence type="ECO:0000313" key="3">
    <source>
        <dbReference type="Proteomes" id="UP000186817"/>
    </source>
</evidence>